<protein>
    <submittedName>
        <fullName evidence="2">Uncharacterized protein</fullName>
    </submittedName>
</protein>
<dbReference type="EMBL" id="CADCWM010000307">
    <property type="protein sequence ID" value="CAA9552769.1"/>
    <property type="molecule type" value="Genomic_DNA"/>
</dbReference>
<feature type="region of interest" description="Disordered" evidence="1">
    <location>
        <begin position="1"/>
        <end position="32"/>
    </location>
</feature>
<evidence type="ECO:0000313" key="2">
    <source>
        <dbReference type="EMBL" id="CAA9552769.1"/>
    </source>
</evidence>
<sequence length="32" mass="3355">GLLRPHHAGDRPAPGLGAAAGQRRATRVEPRL</sequence>
<evidence type="ECO:0000256" key="1">
    <source>
        <dbReference type="SAM" id="MobiDB-lite"/>
    </source>
</evidence>
<gene>
    <name evidence="2" type="ORF">AVDCRST_MAG88-893</name>
</gene>
<reference evidence="2" key="1">
    <citation type="submission" date="2020-02" db="EMBL/GenBank/DDBJ databases">
        <authorList>
            <person name="Meier V. D."/>
        </authorList>
    </citation>
    <scope>NUCLEOTIDE SEQUENCE</scope>
    <source>
        <strain evidence="2">AVDCRST_MAG88</strain>
    </source>
</reference>
<name>A0A6J4UP39_9BACT</name>
<feature type="non-terminal residue" evidence="2">
    <location>
        <position position="1"/>
    </location>
</feature>
<feature type="non-terminal residue" evidence="2">
    <location>
        <position position="32"/>
    </location>
</feature>
<proteinExistence type="predicted"/>
<organism evidence="2">
    <name type="scientific">uncultured Thermomicrobiales bacterium</name>
    <dbReference type="NCBI Taxonomy" id="1645740"/>
    <lineage>
        <taxon>Bacteria</taxon>
        <taxon>Pseudomonadati</taxon>
        <taxon>Thermomicrobiota</taxon>
        <taxon>Thermomicrobia</taxon>
        <taxon>Thermomicrobiales</taxon>
        <taxon>environmental samples</taxon>
    </lineage>
</organism>
<accession>A0A6J4UP39</accession>
<dbReference type="AlphaFoldDB" id="A0A6J4UP39"/>